<reference evidence="1 2" key="1">
    <citation type="journal article" date="2020" name="Mol. Biol. Evol.">
        <title>Interspecific Gene Flow and the Evolution of Specialization in Black and White Rhinoceros.</title>
        <authorList>
            <person name="Moodley Y."/>
            <person name="Westbury M.V."/>
            <person name="Russo I.M."/>
            <person name="Gopalakrishnan S."/>
            <person name="Rakotoarivelo A."/>
            <person name="Olsen R.A."/>
            <person name="Prost S."/>
            <person name="Tunstall T."/>
            <person name="Ryder O.A."/>
            <person name="Dalen L."/>
            <person name="Bruford M.W."/>
        </authorList>
    </citation>
    <scope>NUCLEOTIDE SEQUENCE [LARGE SCALE GENOMIC DNA]</scope>
    <source>
        <strain evidence="1">SBR-YM</strain>
        <tissue evidence="1">Skin</tissue>
    </source>
</reference>
<protein>
    <submittedName>
        <fullName evidence="1">Uncharacterized protein</fullName>
    </submittedName>
</protein>
<proteinExistence type="predicted"/>
<dbReference type="EMBL" id="JACDTQ010000575">
    <property type="protein sequence ID" value="KAF5927561.1"/>
    <property type="molecule type" value="Genomic_DNA"/>
</dbReference>
<comment type="caution">
    <text evidence="1">The sequence shown here is derived from an EMBL/GenBank/DDBJ whole genome shotgun (WGS) entry which is preliminary data.</text>
</comment>
<accession>A0A7J7FHX8</accession>
<keyword evidence="2" id="KW-1185">Reference proteome</keyword>
<dbReference type="AlphaFoldDB" id="A0A7J7FHX8"/>
<evidence type="ECO:0000313" key="2">
    <source>
        <dbReference type="Proteomes" id="UP000551758"/>
    </source>
</evidence>
<sequence length="173" mass="17848">MKHSEDIYIHGWEKSGISEHLLTTAQLNSHLLSTCPTTAALENSPPSPLGATCTTQAPPVALPTPATWSTALTSALSVTASWAPLSTVAVRGHAGSPPDTRHPVWCPAPARGPATTQGSPHSGVPASQLTLGFWALGPAAAAPWRMDQEVAIQGAVDPVALALRVLECMASLP</sequence>
<gene>
    <name evidence="1" type="ORF">HPG69_016200</name>
</gene>
<evidence type="ECO:0000313" key="1">
    <source>
        <dbReference type="EMBL" id="KAF5927561.1"/>
    </source>
</evidence>
<dbReference type="Proteomes" id="UP000551758">
    <property type="component" value="Unassembled WGS sequence"/>
</dbReference>
<name>A0A7J7FHX8_DICBM</name>
<organism evidence="1 2">
    <name type="scientific">Diceros bicornis minor</name>
    <name type="common">South-central black rhinoceros</name>
    <dbReference type="NCBI Taxonomy" id="77932"/>
    <lineage>
        <taxon>Eukaryota</taxon>
        <taxon>Metazoa</taxon>
        <taxon>Chordata</taxon>
        <taxon>Craniata</taxon>
        <taxon>Vertebrata</taxon>
        <taxon>Euteleostomi</taxon>
        <taxon>Mammalia</taxon>
        <taxon>Eutheria</taxon>
        <taxon>Laurasiatheria</taxon>
        <taxon>Perissodactyla</taxon>
        <taxon>Rhinocerotidae</taxon>
        <taxon>Diceros</taxon>
    </lineage>
</organism>